<accession>A0A6H5IX51</accession>
<evidence type="ECO:0000313" key="2">
    <source>
        <dbReference type="EMBL" id="CAB0040419.1"/>
    </source>
</evidence>
<organism evidence="2 3">
    <name type="scientific">Trichogramma brassicae</name>
    <dbReference type="NCBI Taxonomy" id="86971"/>
    <lineage>
        <taxon>Eukaryota</taxon>
        <taxon>Metazoa</taxon>
        <taxon>Ecdysozoa</taxon>
        <taxon>Arthropoda</taxon>
        <taxon>Hexapoda</taxon>
        <taxon>Insecta</taxon>
        <taxon>Pterygota</taxon>
        <taxon>Neoptera</taxon>
        <taxon>Endopterygota</taxon>
        <taxon>Hymenoptera</taxon>
        <taxon>Apocrita</taxon>
        <taxon>Proctotrupomorpha</taxon>
        <taxon>Chalcidoidea</taxon>
        <taxon>Trichogrammatidae</taxon>
        <taxon>Trichogramma</taxon>
    </lineage>
</organism>
<evidence type="ECO:0000313" key="3">
    <source>
        <dbReference type="Proteomes" id="UP000479190"/>
    </source>
</evidence>
<feature type="region of interest" description="Disordered" evidence="1">
    <location>
        <begin position="547"/>
        <end position="592"/>
    </location>
</feature>
<dbReference type="Proteomes" id="UP000479190">
    <property type="component" value="Unassembled WGS sequence"/>
</dbReference>
<dbReference type="AlphaFoldDB" id="A0A6H5IX51"/>
<keyword evidence="3" id="KW-1185">Reference proteome</keyword>
<dbReference type="PANTHER" id="PTHR47510">
    <property type="entry name" value="REVERSE TRANSCRIPTASE DOMAIN-CONTAINING PROTEIN"/>
    <property type="match status" value="1"/>
</dbReference>
<name>A0A6H5IX51_9HYME</name>
<gene>
    <name evidence="2" type="ORF">TBRA_LOCUS12128</name>
</gene>
<dbReference type="PANTHER" id="PTHR47510:SF3">
    <property type="entry name" value="ENDO_EXONUCLEASE_PHOSPHATASE DOMAIN-CONTAINING PROTEIN"/>
    <property type="match status" value="1"/>
</dbReference>
<feature type="region of interest" description="Disordered" evidence="1">
    <location>
        <begin position="604"/>
        <end position="623"/>
    </location>
</feature>
<evidence type="ECO:0000256" key="1">
    <source>
        <dbReference type="SAM" id="MobiDB-lite"/>
    </source>
</evidence>
<reference evidence="2 3" key="1">
    <citation type="submission" date="2020-02" db="EMBL/GenBank/DDBJ databases">
        <authorList>
            <person name="Ferguson B K."/>
        </authorList>
    </citation>
    <scope>NUCLEOTIDE SEQUENCE [LARGE SCALE GENOMIC DNA]</scope>
</reference>
<dbReference type="OrthoDB" id="5953030at2759"/>
<proteinExistence type="predicted"/>
<feature type="compositionally biased region" description="Low complexity" evidence="1">
    <location>
        <begin position="575"/>
        <end position="590"/>
    </location>
</feature>
<sequence length="753" mass="84514">MFFSTLCQICCPTTTTSSYSAISNINVANPSDRHAISLKKRIAPYNLHLLSNAHTHHVTYSTDGSLHATCIDLAIVKQPDLVKDFTVSPAPFAAGHHFIHFNYCTRLPPSETSSRYTRSISKISPSTFPAAVASSLNNKLDLESLPHIDLISTDTDNCAVIDRLVAEVTDGILEALDVVAPLRLTALRAKVKPWVTQELRKLMRSRDDAYRSYLRSLSASALARYKQLRRSVKNLLDTAKNTYISNKLASASSPADYWRTLRGIGIASHSTPSPLKFFFHTGPAMSVLRFSVFSITGDQRGCRDCLTCVSLGPTRRGDFRVPTCDTAGRGAGFKKSVRKTLATALVLPHLDYAPAVYDSVTQEQNLRLQRVQNACVRFVYGSIPRTAHITPYRLALGWLSVHRRREMKIALLALEILRGGSPSQLRTPFKLLADHPEIRTSPRRIRPLVYYNAKRTGALTKSFTHTASRILSTLPFEITLANPASTYKKLIFNHLFSLDKNDWKTRYRLLTEKTRPTLWRIMFVHDKIVYAGQIIRTKSFRRARQFGRADAAAAKPTQPRARSTTDHTCSRQPNSPAADSRTAAAESNAAAEEKPIICSIQKQESLEESVQMDTPPRSPVEMPMSDEISELKSSKTVINKRSDMTPKQKWHIAFSKIVMQLNFMCSICRWLKLQTLDDGFAKASDVSAKKSVRSVSKEYADISNTFLRVAMSRHKIELAQERKDTVLKTLILIRDFHLNNSDLNLVHSAERLK</sequence>
<dbReference type="EMBL" id="CADCXV010001021">
    <property type="protein sequence ID" value="CAB0040419.1"/>
    <property type="molecule type" value="Genomic_DNA"/>
</dbReference>
<protein>
    <submittedName>
        <fullName evidence="2">Uncharacterized protein</fullName>
    </submittedName>
</protein>